<evidence type="ECO:0000313" key="3">
    <source>
        <dbReference type="WBParaSite" id="L893_g13222.t1"/>
    </source>
</evidence>
<protein>
    <submittedName>
        <fullName evidence="3">Uncharacterized protein</fullName>
    </submittedName>
</protein>
<evidence type="ECO:0000313" key="2">
    <source>
        <dbReference type="Proteomes" id="UP000095287"/>
    </source>
</evidence>
<feature type="signal peptide" evidence="1">
    <location>
        <begin position="1"/>
        <end position="16"/>
    </location>
</feature>
<keyword evidence="1" id="KW-0732">Signal</keyword>
<keyword evidence="2" id="KW-1185">Reference proteome</keyword>
<dbReference type="AlphaFoldDB" id="A0A1I7Y6F6"/>
<dbReference type="Proteomes" id="UP000095287">
    <property type="component" value="Unplaced"/>
</dbReference>
<dbReference type="WBParaSite" id="L893_g13222.t1">
    <property type="protein sequence ID" value="L893_g13222.t1"/>
    <property type="gene ID" value="L893_g13222"/>
</dbReference>
<organism evidence="2 3">
    <name type="scientific">Steinernema glaseri</name>
    <dbReference type="NCBI Taxonomy" id="37863"/>
    <lineage>
        <taxon>Eukaryota</taxon>
        <taxon>Metazoa</taxon>
        <taxon>Ecdysozoa</taxon>
        <taxon>Nematoda</taxon>
        <taxon>Chromadorea</taxon>
        <taxon>Rhabditida</taxon>
        <taxon>Tylenchina</taxon>
        <taxon>Panagrolaimomorpha</taxon>
        <taxon>Strongyloidoidea</taxon>
        <taxon>Steinernematidae</taxon>
        <taxon>Steinernema</taxon>
    </lineage>
</organism>
<name>A0A1I7Y6F6_9BILA</name>
<proteinExistence type="predicted"/>
<evidence type="ECO:0000256" key="1">
    <source>
        <dbReference type="SAM" id="SignalP"/>
    </source>
</evidence>
<sequence>MRSLMLLFILLTTVYAYLEGFSNVQNHFYETQVIRRKRQFCYKPGFNMFTSINCAPYDYYFWGAYRPRM</sequence>
<feature type="chain" id="PRO_5009311798" evidence="1">
    <location>
        <begin position="17"/>
        <end position="69"/>
    </location>
</feature>
<accession>A0A1I7Y6F6</accession>
<reference evidence="3" key="1">
    <citation type="submission" date="2016-11" db="UniProtKB">
        <authorList>
            <consortium name="WormBaseParasite"/>
        </authorList>
    </citation>
    <scope>IDENTIFICATION</scope>
</reference>